<feature type="non-terminal residue" evidence="1">
    <location>
        <position position="1"/>
    </location>
</feature>
<evidence type="ECO:0000313" key="1">
    <source>
        <dbReference type="EMBL" id="CAG8826697.1"/>
    </source>
</evidence>
<organism evidence="1 2">
    <name type="scientific">Cetraspora pellucida</name>
    <dbReference type="NCBI Taxonomy" id="1433469"/>
    <lineage>
        <taxon>Eukaryota</taxon>
        <taxon>Fungi</taxon>
        <taxon>Fungi incertae sedis</taxon>
        <taxon>Mucoromycota</taxon>
        <taxon>Glomeromycotina</taxon>
        <taxon>Glomeromycetes</taxon>
        <taxon>Diversisporales</taxon>
        <taxon>Gigasporaceae</taxon>
        <taxon>Cetraspora</taxon>
    </lineage>
</organism>
<dbReference type="EMBL" id="CAJVQA010057772">
    <property type="protein sequence ID" value="CAG8826697.1"/>
    <property type="molecule type" value="Genomic_DNA"/>
</dbReference>
<reference evidence="1" key="1">
    <citation type="submission" date="2021-06" db="EMBL/GenBank/DDBJ databases">
        <authorList>
            <person name="Kallberg Y."/>
            <person name="Tangrot J."/>
            <person name="Rosling A."/>
        </authorList>
    </citation>
    <scope>NUCLEOTIDE SEQUENCE</scope>
    <source>
        <strain evidence="1">FL966</strain>
    </source>
</reference>
<name>A0A9N9KHB6_9GLOM</name>
<evidence type="ECO:0000313" key="2">
    <source>
        <dbReference type="Proteomes" id="UP000789759"/>
    </source>
</evidence>
<dbReference type="Proteomes" id="UP000789759">
    <property type="component" value="Unassembled WGS sequence"/>
</dbReference>
<comment type="caution">
    <text evidence="1">The sequence shown here is derived from an EMBL/GenBank/DDBJ whole genome shotgun (WGS) entry which is preliminary data.</text>
</comment>
<keyword evidence="2" id="KW-1185">Reference proteome</keyword>
<protein>
    <submittedName>
        <fullName evidence="1">3256_t:CDS:1</fullName>
    </submittedName>
</protein>
<gene>
    <name evidence="1" type="ORF">CPELLU_LOCUS20237</name>
</gene>
<dbReference type="OrthoDB" id="2425021at2759"/>
<sequence>HSINLSICHTTNKRQFELVFGYKPHDNCVLLNQIWFQEIRNEENILDDVQIKEYYDIQFNNNNEDNI</sequence>
<accession>A0A9N9KHB6</accession>
<proteinExistence type="predicted"/>
<dbReference type="AlphaFoldDB" id="A0A9N9KHB6"/>